<evidence type="ECO:0000256" key="1">
    <source>
        <dbReference type="ARBA" id="ARBA00006040"/>
    </source>
</evidence>
<dbReference type="GO" id="GO:0005758">
    <property type="term" value="C:mitochondrial intermembrane space"/>
    <property type="evidence" value="ECO:0007669"/>
    <property type="project" value="TreeGrafter"/>
</dbReference>
<protein>
    <recommendedName>
        <fullName evidence="8">Peptidase M3A/M3B catalytic domain-containing protein</fullName>
    </recommendedName>
</protein>
<keyword evidence="4 7" id="KW-0378">Hydrolase</keyword>
<keyword evidence="5 7" id="KW-0862">Zinc</keyword>
<evidence type="ECO:0000313" key="10">
    <source>
        <dbReference type="Proteomes" id="UP000449547"/>
    </source>
</evidence>
<sequence length="684" mass="79616">MSIDYKKLVTESPIIYPSWTHTPQQIKDDMKVLEKEARDLNDKVAKIEDPTVENVLKPWKEFDDSFTRRESVLTFYQDMSTDKALRDAARDAENESRQTWVEMSMRRDVYGVLKKLLVKLEADPNADADDLRFLKREVENFERAGLALPDDKFERVKAIKLELGKLSTEFSTNQNEEKDFIEFTLEELDGVPQDTIDGFEKNGDKYRMTYKYPDVIPTMKYAHNQETRKRAFLGSQSKSPQNGPILEKMIKLRFELAKLLGYDTYSNYVLEQRMAKNQTNVLNFLNDLKEKLAPVGKQDLKRMLDFKNKDLKERGLPVQDKLYLWDNAYYNEKLLEKEYSVDNLKVAEYFPLTETLDTMFSFYEKIFDIKVVKLSEDELPEGALWHKDAQLFAIYQNVARGEKKNEYMGLLYLDLHPREGKYSHAANFGIDPGHENPDGSRHTPVTVLLCNFTKPTKEKPSLMMHSEVVTMFHELGHGIHNILSKTRYSNHHGTHVERDFVECPSQMLEYWTWSKDELKKLSRHYKTGEPMDDGLIDDLIRTKNVNSGLHNLRQLHFALFDMTLHTKTDEKDIEALDLFKLWNELRFELVGLDDDNNPTPGYASFGHIAGGYESGYYGYLYSNVFASDIYYSLFKQNPMDIDNGIRYRDIVLKRGGSKDSMDNLKELLGREPNAEAFTKEILGN</sequence>
<dbReference type="GO" id="GO:0004222">
    <property type="term" value="F:metalloendopeptidase activity"/>
    <property type="evidence" value="ECO:0007669"/>
    <property type="project" value="InterPro"/>
</dbReference>
<evidence type="ECO:0000256" key="4">
    <source>
        <dbReference type="ARBA" id="ARBA00022801"/>
    </source>
</evidence>
<evidence type="ECO:0000259" key="8">
    <source>
        <dbReference type="Pfam" id="PF01432"/>
    </source>
</evidence>
<dbReference type="OrthoDB" id="534666at2759"/>
<dbReference type="CDD" id="cd06455">
    <property type="entry name" value="M3A_TOP"/>
    <property type="match status" value="1"/>
</dbReference>
<evidence type="ECO:0000256" key="5">
    <source>
        <dbReference type="ARBA" id="ARBA00022833"/>
    </source>
</evidence>
<dbReference type="AlphaFoldDB" id="A0A642UGP2"/>
<dbReference type="PANTHER" id="PTHR11804">
    <property type="entry name" value="PROTEASE M3 THIMET OLIGOPEPTIDASE-RELATED"/>
    <property type="match status" value="1"/>
</dbReference>
<dbReference type="FunFam" id="3.40.390.10:FF:000074">
    <property type="entry name" value="Metalloprotease"/>
    <property type="match status" value="1"/>
</dbReference>
<comment type="cofactor">
    <cofactor evidence="7">
        <name>Zn(2+)</name>
        <dbReference type="ChEBI" id="CHEBI:29105"/>
    </cofactor>
    <text evidence="7">Binds 1 zinc ion.</text>
</comment>
<evidence type="ECO:0000256" key="6">
    <source>
        <dbReference type="ARBA" id="ARBA00023049"/>
    </source>
</evidence>
<keyword evidence="10" id="KW-1185">Reference proteome</keyword>
<dbReference type="Gene3D" id="1.10.1370.10">
    <property type="entry name" value="Neurolysin, domain 3"/>
    <property type="match status" value="1"/>
</dbReference>
<dbReference type="InterPro" id="IPR045090">
    <property type="entry name" value="Pept_M3A_M3B"/>
</dbReference>
<dbReference type="GO" id="GO:0006518">
    <property type="term" value="P:peptide metabolic process"/>
    <property type="evidence" value="ECO:0007669"/>
    <property type="project" value="TreeGrafter"/>
</dbReference>
<dbReference type="InterPro" id="IPR024079">
    <property type="entry name" value="MetalloPept_cat_dom_sf"/>
</dbReference>
<gene>
    <name evidence="9" type="ORF">DIURU_005721</name>
</gene>
<dbReference type="InterPro" id="IPR024077">
    <property type="entry name" value="Neurolysin/TOP_dom2"/>
</dbReference>
<comment type="caution">
    <text evidence="9">The sequence shown here is derived from an EMBL/GenBank/DDBJ whole genome shotgun (WGS) entry which is preliminary data.</text>
</comment>
<accession>A0A642UGP2</accession>
<reference evidence="9 10" key="1">
    <citation type="submission" date="2019-07" db="EMBL/GenBank/DDBJ databases">
        <title>Genome assembly of two rare yeast pathogens: Diutina rugosa and Trichomonascus ciferrii.</title>
        <authorList>
            <person name="Mixao V."/>
            <person name="Saus E."/>
            <person name="Hansen A."/>
            <person name="Lass-Flor C."/>
            <person name="Gabaldon T."/>
        </authorList>
    </citation>
    <scope>NUCLEOTIDE SEQUENCE [LARGE SCALE GENOMIC DNA]</scope>
    <source>
        <strain evidence="9 10">CBS 613</strain>
    </source>
</reference>
<dbReference type="Pfam" id="PF01432">
    <property type="entry name" value="Peptidase_M3"/>
    <property type="match status" value="1"/>
</dbReference>
<dbReference type="GO" id="GO:0006508">
    <property type="term" value="P:proteolysis"/>
    <property type="evidence" value="ECO:0007669"/>
    <property type="project" value="UniProtKB-KW"/>
</dbReference>
<dbReference type="EMBL" id="SWFT01000163">
    <property type="protein sequence ID" value="KAA8896709.1"/>
    <property type="molecule type" value="Genomic_DNA"/>
</dbReference>
<evidence type="ECO:0000256" key="3">
    <source>
        <dbReference type="ARBA" id="ARBA00022723"/>
    </source>
</evidence>
<dbReference type="GeneID" id="54784372"/>
<dbReference type="PANTHER" id="PTHR11804:SF84">
    <property type="entry name" value="SACCHAROLYSIN"/>
    <property type="match status" value="1"/>
</dbReference>
<dbReference type="OMA" id="KNFQSAM"/>
<keyword evidence="2 7" id="KW-0645">Protease</keyword>
<comment type="similarity">
    <text evidence="1 7">Belongs to the peptidase M3 family.</text>
</comment>
<dbReference type="Proteomes" id="UP000449547">
    <property type="component" value="Unassembled WGS sequence"/>
</dbReference>
<dbReference type="SUPFAM" id="SSF55486">
    <property type="entry name" value="Metalloproteases ('zincins'), catalytic domain"/>
    <property type="match status" value="1"/>
</dbReference>
<name>A0A642UGP2_DIURU</name>
<dbReference type="InterPro" id="IPR024080">
    <property type="entry name" value="Neurolysin/TOP_N"/>
</dbReference>
<proteinExistence type="inferred from homology"/>
<keyword evidence="6 7" id="KW-0482">Metalloprotease</keyword>
<organism evidence="9 10">
    <name type="scientific">Diutina rugosa</name>
    <name type="common">Yeast</name>
    <name type="synonym">Candida rugosa</name>
    <dbReference type="NCBI Taxonomy" id="5481"/>
    <lineage>
        <taxon>Eukaryota</taxon>
        <taxon>Fungi</taxon>
        <taxon>Dikarya</taxon>
        <taxon>Ascomycota</taxon>
        <taxon>Saccharomycotina</taxon>
        <taxon>Pichiomycetes</taxon>
        <taxon>Debaryomycetaceae</taxon>
        <taxon>Diutina</taxon>
    </lineage>
</organism>
<dbReference type="RefSeq" id="XP_034009569.1">
    <property type="nucleotide sequence ID" value="XM_034158735.1"/>
</dbReference>
<dbReference type="InterPro" id="IPR001567">
    <property type="entry name" value="Pept_M3A_M3B_dom"/>
</dbReference>
<dbReference type="Gene3D" id="3.40.390.10">
    <property type="entry name" value="Collagenase (Catalytic Domain)"/>
    <property type="match status" value="1"/>
</dbReference>
<dbReference type="Gene3D" id="1.20.1050.40">
    <property type="entry name" value="Endopeptidase. Chain P, domain 1"/>
    <property type="match status" value="1"/>
</dbReference>
<feature type="domain" description="Peptidase M3A/M3B catalytic" evidence="8">
    <location>
        <begin position="219"/>
        <end position="680"/>
    </location>
</feature>
<dbReference type="GO" id="GO:0046872">
    <property type="term" value="F:metal ion binding"/>
    <property type="evidence" value="ECO:0007669"/>
    <property type="project" value="UniProtKB-UniRule"/>
</dbReference>
<keyword evidence="3 7" id="KW-0479">Metal-binding</keyword>
<dbReference type="VEuPathDB" id="FungiDB:DIURU_005721"/>
<evidence type="ECO:0000313" key="9">
    <source>
        <dbReference type="EMBL" id="KAA8896709.1"/>
    </source>
</evidence>
<evidence type="ECO:0000256" key="2">
    <source>
        <dbReference type="ARBA" id="ARBA00022670"/>
    </source>
</evidence>
<evidence type="ECO:0000256" key="7">
    <source>
        <dbReference type="RuleBase" id="RU003435"/>
    </source>
</evidence>